<evidence type="ECO:0000313" key="3">
    <source>
        <dbReference type="Proteomes" id="UP001189429"/>
    </source>
</evidence>
<evidence type="ECO:0000313" key="2">
    <source>
        <dbReference type="EMBL" id="CAK0844783.1"/>
    </source>
</evidence>
<keyword evidence="1" id="KW-1133">Transmembrane helix</keyword>
<name>A0ABN9TG38_9DINO</name>
<accession>A0ABN9TG38</accession>
<protein>
    <recommendedName>
        <fullName evidence="4">Protein S-acyltransferase</fullName>
    </recommendedName>
</protein>
<comment type="caution">
    <text evidence="2">The sequence shown here is derived from an EMBL/GenBank/DDBJ whole genome shotgun (WGS) entry which is preliminary data.</text>
</comment>
<evidence type="ECO:0008006" key="4">
    <source>
        <dbReference type="Google" id="ProtNLM"/>
    </source>
</evidence>
<gene>
    <name evidence="2" type="ORF">PCOR1329_LOCUS38801</name>
</gene>
<evidence type="ECO:0000256" key="1">
    <source>
        <dbReference type="SAM" id="Phobius"/>
    </source>
</evidence>
<feature type="transmembrane region" description="Helical" evidence="1">
    <location>
        <begin position="171"/>
        <end position="189"/>
    </location>
</feature>
<feature type="transmembrane region" description="Helical" evidence="1">
    <location>
        <begin position="27"/>
        <end position="48"/>
    </location>
</feature>
<proteinExistence type="predicted"/>
<keyword evidence="3" id="KW-1185">Reference proteome</keyword>
<organism evidence="2 3">
    <name type="scientific">Prorocentrum cordatum</name>
    <dbReference type="NCBI Taxonomy" id="2364126"/>
    <lineage>
        <taxon>Eukaryota</taxon>
        <taxon>Sar</taxon>
        <taxon>Alveolata</taxon>
        <taxon>Dinophyceae</taxon>
        <taxon>Prorocentrales</taxon>
        <taxon>Prorocentraceae</taxon>
        <taxon>Prorocentrum</taxon>
    </lineage>
</organism>
<keyword evidence="1" id="KW-0472">Membrane</keyword>
<keyword evidence="1" id="KW-0812">Transmembrane</keyword>
<dbReference type="Proteomes" id="UP001189429">
    <property type="component" value="Unassembled WGS sequence"/>
</dbReference>
<sequence>MVLIMVVEPEGENANTRSCMFHYLRGIGSRVAVFQLVINVVSGVMIIAMGDVNLLPVCVALFMFGLWFVCSDFFFGAPPTKKQDNGTFQEPRVPPMAAHPEEEENIICVVRVPPMAAHPDEEENLKCVVMSKSMFWMVNFYVIAYPIVAVLYCRLPDVRADMHGRNHKIKIMEFLLSLFWSVAFSHLLYKCIVERMKDAQGQGYQPIIDISRQSSRPTGRVAWGRAACTAESLLDGPGAEPVAAPGQPLQWAPDETVCVPVRLAAARGPRPLEWGAWAAVEAWPPAAAPPNAEVSSLSMAVLSNPVQTTWGTASPLLEIEQAAERFRPPAAAPSNAEVSSPSMAVLSNPVQATWGTASPLEETERTF</sequence>
<reference evidence="2" key="1">
    <citation type="submission" date="2023-10" db="EMBL/GenBank/DDBJ databases">
        <authorList>
            <person name="Chen Y."/>
            <person name="Shah S."/>
            <person name="Dougan E. K."/>
            <person name="Thang M."/>
            <person name="Chan C."/>
        </authorList>
    </citation>
    <scope>NUCLEOTIDE SEQUENCE [LARGE SCALE GENOMIC DNA]</scope>
</reference>
<feature type="transmembrane region" description="Helical" evidence="1">
    <location>
        <begin position="134"/>
        <end position="151"/>
    </location>
</feature>
<dbReference type="EMBL" id="CAUYUJ010014693">
    <property type="protein sequence ID" value="CAK0844783.1"/>
    <property type="molecule type" value="Genomic_DNA"/>
</dbReference>
<feature type="transmembrane region" description="Helical" evidence="1">
    <location>
        <begin position="54"/>
        <end position="75"/>
    </location>
</feature>